<evidence type="ECO:0000259" key="9">
    <source>
        <dbReference type="PROSITE" id="PS50137"/>
    </source>
</evidence>
<dbReference type="GO" id="GO:1990904">
    <property type="term" value="C:ribonucleoprotein complex"/>
    <property type="evidence" value="ECO:0007669"/>
    <property type="project" value="UniProtKB-ARBA"/>
</dbReference>
<evidence type="ECO:0000256" key="4">
    <source>
        <dbReference type="ARBA" id="ARBA00022801"/>
    </source>
</evidence>
<comment type="caution">
    <text evidence="12">The sequence shown here is derived from an EMBL/GenBank/DDBJ whole genome shotgun (WGS) entry which is preliminary data.</text>
</comment>
<dbReference type="InterPro" id="IPR007502">
    <property type="entry name" value="Helicase-assoc_dom"/>
</dbReference>
<dbReference type="InterPro" id="IPR001650">
    <property type="entry name" value="Helicase_C-like"/>
</dbReference>
<dbReference type="InterPro" id="IPR027417">
    <property type="entry name" value="P-loop_NTPase"/>
</dbReference>
<dbReference type="Pfam" id="PF00271">
    <property type="entry name" value="Helicase_C"/>
    <property type="match status" value="1"/>
</dbReference>
<evidence type="ECO:0000313" key="12">
    <source>
        <dbReference type="EMBL" id="CAJ2508093.1"/>
    </source>
</evidence>
<dbReference type="EC" id="3.6.4.13" evidence="2"/>
<evidence type="ECO:0000313" key="13">
    <source>
        <dbReference type="Proteomes" id="UP001295740"/>
    </source>
</evidence>
<accession>A0AAI8VHW0</accession>
<dbReference type="GO" id="GO:0003723">
    <property type="term" value="F:RNA binding"/>
    <property type="evidence" value="ECO:0007669"/>
    <property type="project" value="UniProtKB-UniRule"/>
</dbReference>
<dbReference type="Gene3D" id="3.40.50.300">
    <property type="entry name" value="P-loop containing nucleotide triphosphate hydrolases"/>
    <property type="match status" value="2"/>
</dbReference>
<keyword evidence="5" id="KW-0347">Helicase</keyword>
<dbReference type="InterPro" id="IPR014001">
    <property type="entry name" value="Helicase_ATP-bd"/>
</dbReference>
<evidence type="ECO:0000259" key="11">
    <source>
        <dbReference type="PROSITE" id="PS51194"/>
    </source>
</evidence>
<feature type="region of interest" description="Disordered" evidence="8">
    <location>
        <begin position="154"/>
        <end position="176"/>
    </location>
</feature>
<dbReference type="SMART" id="SM00487">
    <property type="entry name" value="DEXDc"/>
    <property type="match status" value="1"/>
</dbReference>
<dbReference type="PROSITE" id="PS50137">
    <property type="entry name" value="DS_RBD"/>
    <property type="match status" value="1"/>
</dbReference>
<dbReference type="Pfam" id="PF04408">
    <property type="entry name" value="WHD_HA2"/>
    <property type="match status" value="1"/>
</dbReference>
<reference evidence="12" key="1">
    <citation type="submission" date="2023-10" db="EMBL/GenBank/DDBJ databases">
        <authorList>
            <person name="Hackl T."/>
        </authorList>
    </citation>
    <scope>NUCLEOTIDE SEQUENCE</scope>
</reference>
<keyword evidence="7" id="KW-0694">RNA-binding</keyword>
<feature type="compositionally biased region" description="Polar residues" evidence="8">
    <location>
        <begin position="161"/>
        <end position="174"/>
    </location>
</feature>
<keyword evidence="13" id="KW-1185">Reference proteome</keyword>
<protein>
    <recommendedName>
        <fullName evidence="2">RNA helicase</fullName>
        <ecNumber evidence="2">3.6.4.13</ecNumber>
    </recommendedName>
</protein>
<dbReference type="Gene3D" id="1.20.120.1080">
    <property type="match status" value="1"/>
</dbReference>
<evidence type="ECO:0000256" key="1">
    <source>
        <dbReference type="ARBA" id="ARBA00008792"/>
    </source>
</evidence>
<dbReference type="Pfam" id="PF07717">
    <property type="entry name" value="OB_NTP_bind"/>
    <property type="match status" value="1"/>
</dbReference>
<dbReference type="SUPFAM" id="SSF52540">
    <property type="entry name" value="P-loop containing nucleoside triphosphate hydrolases"/>
    <property type="match status" value="1"/>
</dbReference>
<dbReference type="PROSITE" id="PS00690">
    <property type="entry name" value="DEAH_ATP_HELICASE"/>
    <property type="match status" value="1"/>
</dbReference>
<dbReference type="InterPro" id="IPR014720">
    <property type="entry name" value="dsRBD_dom"/>
</dbReference>
<dbReference type="SMART" id="SM00490">
    <property type="entry name" value="HELICc"/>
    <property type="match status" value="1"/>
</dbReference>
<feature type="domain" description="DRBM" evidence="9">
    <location>
        <begin position="194"/>
        <end position="272"/>
    </location>
</feature>
<evidence type="ECO:0000256" key="3">
    <source>
        <dbReference type="ARBA" id="ARBA00022741"/>
    </source>
</evidence>
<dbReference type="InterPro" id="IPR011545">
    <property type="entry name" value="DEAD/DEAH_box_helicase_dom"/>
</dbReference>
<evidence type="ECO:0000256" key="2">
    <source>
        <dbReference type="ARBA" id="ARBA00012552"/>
    </source>
</evidence>
<dbReference type="PROSITE" id="PS51194">
    <property type="entry name" value="HELICASE_CTER"/>
    <property type="match status" value="1"/>
</dbReference>
<dbReference type="PANTHER" id="PTHR18934">
    <property type="entry name" value="ATP-DEPENDENT RNA HELICASE"/>
    <property type="match status" value="1"/>
</dbReference>
<dbReference type="EMBL" id="CAUWAG010000010">
    <property type="protein sequence ID" value="CAJ2508093.1"/>
    <property type="molecule type" value="Genomic_DNA"/>
</dbReference>
<dbReference type="GO" id="GO:0003724">
    <property type="term" value="F:RNA helicase activity"/>
    <property type="evidence" value="ECO:0007669"/>
    <property type="project" value="UniProtKB-EC"/>
</dbReference>
<evidence type="ECO:0000256" key="7">
    <source>
        <dbReference type="PROSITE-ProRule" id="PRU00266"/>
    </source>
</evidence>
<name>A0AAI8VHW0_9PEZI</name>
<dbReference type="PANTHER" id="PTHR18934:SF119">
    <property type="entry name" value="ATP-DEPENDENT RNA HELICASE A"/>
    <property type="match status" value="1"/>
</dbReference>
<keyword evidence="3" id="KW-0547">Nucleotide-binding</keyword>
<sequence>MAAMALLRLPPAVRVAMLARTFETHKPYFPAYSVSMSQRRSYADAQLQSTEGFQDVEDFSSAPPDLQQRAEHTPVHFFFERSDPAEHQQRIETAATKVRDRSSNLELEDGQLEHGQRRELSYDIRKNAVNRSALAALMTYPLFRFDDTSRKLEQKAEHLSSGGQPESSDVQETAETMRLPTEAEYPWAPVELFEAATVINGFRRLRVAAEKEFKVDEKFSTRRRAKKGQVEHTCQLVLSVEGFAWWMSTGKGLTRKVAKQAAYLRALADMHVKGALKALSSPTLSQEGNIRQEHEVKVSTTQAGMPTEEQYPQAPDGLFDPALIQDIIHGACGKLKIPIQTHVDLDTKRAPGLVFTCTLKLELPGLCQETSAGEGRSKQVARQAAWVQMAAKLHENGALSVLFSGTKKTTIHLQPGVEVTDMRPTTLGKGVIEEEKDAKTEIYNYAAGFGLVPQFRVAMVQTRTPRKRLRKQSARQKQKPTVQVDISLPEQSIDVSAVAKDLRTAETAAALSFKAKAEEWHKRNRGLQTGDSGLQSGLLSTDTAIYFFQWLREVRRGTRIEVEHEQLTQARSTRQSAHLTVDGTPLGQAVVMGSKKQAEAAAHLTAAIEMTREDPGLLQGFEERLTKNKGKFLKPLPPIDLDIGVGATYIMRDALVEARKAGLPDSRQVLRAEERLVEGAPRRRPTRLDPVKIEYLNGHLVDKQKAFEEDAGLQELHAKKASLPMNQYRAQVIDMVSNNPYSIIVGATGSGKTTQVPQILLEHAIAAGHGGSCNIICTQPRRIAATSVAQRVAVERNERLQESVGYQVRFDAKLPRPGGSMTYCTTGVLLEQLKHDADGVLDAVSHLVIDEVHERDINIDFLMVVLKKALAARRLASKSIPKVVLMSATLDTELFAEYFVTTDAGGKRTACPSLSVPGRTFPVKEIYLETILHELQQHHKRELTLMISQEKDSQEYLRSETTFCRSHTSTGEQLADNGAIDWKRQRQVQAGLEDVGNATSEQEEALVPTALLAATIAHICKTTEDGAILAFLPGIEEIVRTQRVLQERTLLGMDFRDPSKFKICLLHSTVPKEEQTAIFDPVRPGCRKIILSTNIAETSVTVTDVKYVVDTGKLRETRYDQTRRITKLQCVFESKSNSKQRAGRAGRVQEGHYYALFSKERHDSLRAVGLPELLRSDLQETLLSIKARGFSEPVEQFLGLAIEAPPTAAIKVARSSLQAIEALTTDEQLTDLGRLLSKLPVHPTLGKMIVLGVVFRCLDSMLILGAAAQERALFITPLGGDLRAASVSARRKYAKGEPSDHMAMLNGFNKIRKLRDQYGIGAASERARENWIHMGAFRAIDQTAQQIVQILEGSGLIPSTLPSERSRGRYGPAELNRNAHNPVLVKSLLLAGSHPNLAVKSSPTGATYRVPDEQGVLLHPSSLNDDTKKTSKKHPRGSLFAYSTLGRSNDGKQLFMRDSTLVDPLMAVLFGGKLHRSGFARLDMDEWLSFYIKVNDKGFVPTMLIVEFREALDRVLNSAFRSLATLDVQKGRVFADDPVRDPFANRVVRVLDQVAAKGGDARNLRWRQTAQINWID</sequence>
<dbReference type="InterPro" id="IPR002464">
    <property type="entry name" value="DNA/RNA_helicase_DEAH_CS"/>
</dbReference>
<dbReference type="Pfam" id="PF21010">
    <property type="entry name" value="HA2_C"/>
    <property type="match status" value="1"/>
</dbReference>
<dbReference type="CDD" id="cd17917">
    <property type="entry name" value="DEXHc_RHA-like"/>
    <property type="match status" value="1"/>
</dbReference>
<dbReference type="Pfam" id="PF00270">
    <property type="entry name" value="DEAD"/>
    <property type="match status" value="1"/>
</dbReference>
<evidence type="ECO:0000256" key="8">
    <source>
        <dbReference type="SAM" id="MobiDB-lite"/>
    </source>
</evidence>
<evidence type="ECO:0000256" key="6">
    <source>
        <dbReference type="ARBA" id="ARBA00022840"/>
    </source>
</evidence>
<feature type="domain" description="Helicase ATP-binding" evidence="10">
    <location>
        <begin position="733"/>
        <end position="908"/>
    </location>
</feature>
<keyword evidence="6" id="KW-0067">ATP-binding</keyword>
<dbReference type="Proteomes" id="UP001295740">
    <property type="component" value="Unassembled WGS sequence"/>
</dbReference>
<evidence type="ECO:0000256" key="5">
    <source>
        <dbReference type="ARBA" id="ARBA00022806"/>
    </source>
</evidence>
<dbReference type="GO" id="GO:0016787">
    <property type="term" value="F:hydrolase activity"/>
    <property type="evidence" value="ECO:0007669"/>
    <property type="project" value="UniProtKB-KW"/>
</dbReference>
<dbReference type="SMART" id="SM00847">
    <property type="entry name" value="HA2"/>
    <property type="match status" value="1"/>
</dbReference>
<keyword evidence="4" id="KW-0378">Hydrolase</keyword>
<dbReference type="PROSITE" id="PS51192">
    <property type="entry name" value="HELICASE_ATP_BIND_1"/>
    <property type="match status" value="1"/>
</dbReference>
<gene>
    <name evidence="12" type="ORF">KHLLAP_LOCUS8561</name>
</gene>
<comment type="similarity">
    <text evidence="1">Belongs to the DEAD box helicase family. DEAH subfamily.</text>
</comment>
<proteinExistence type="inferred from homology"/>
<organism evidence="12 13">
    <name type="scientific">Anthostomella pinea</name>
    <dbReference type="NCBI Taxonomy" id="933095"/>
    <lineage>
        <taxon>Eukaryota</taxon>
        <taxon>Fungi</taxon>
        <taxon>Dikarya</taxon>
        <taxon>Ascomycota</taxon>
        <taxon>Pezizomycotina</taxon>
        <taxon>Sordariomycetes</taxon>
        <taxon>Xylariomycetidae</taxon>
        <taxon>Xylariales</taxon>
        <taxon>Xylariaceae</taxon>
        <taxon>Anthostomella</taxon>
    </lineage>
</organism>
<dbReference type="CDD" id="cd18791">
    <property type="entry name" value="SF2_C_RHA"/>
    <property type="match status" value="1"/>
</dbReference>
<dbReference type="InterPro" id="IPR011709">
    <property type="entry name" value="DEAD-box_helicase_OB_fold"/>
</dbReference>
<dbReference type="InterPro" id="IPR048333">
    <property type="entry name" value="HA2_WH"/>
</dbReference>
<feature type="domain" description="Helicase C-terminal" evidence="11">
    <location>
        <begin position="1015"/>
        <end position="1189"/>
    </location>
</feature>
<evidence type="ECO:0000259" key="10">
    <source>
        <dbReference type="PROSITE" id="PS51192"/>
    </source>
</evidence>
<dbReference type="GO" id="GO:0005524">
    <property type="term" value="F:ATP binding"/>
    <property type="evidence" value="ECO:0007669"/>
    <property type="project" value="UniProtKB-KW"/>
</dbReference>